<dbReference type="AlphaFoldDB" id="A0A2P5YSE1"/>
<evidence type="ECO:0000256" key="4">
    <source>
        <dbReference type="ARBA" id="ARBA00022989"/>
    </source>
</evidence>
<dbReference type="InterPro" id="IPR025287">
    <property type="entry name" value="WAK_GUB"/>
</dbReference>
<dbReference type="PANTHER" id="PTHR33491">
    <property type="entry name" value="OSJNBA0016N04.9 PROTEIN"/>
    <property type="match status" value="1"/>
</dbReference>
<keyword evidence="4" id="KW-1133">Transmembrane helix</keyword>
<protein>
    <recommendedName>
        <fullName evidence="7">Wall-associated receptor kinase galacturonan-binding domain-containing protein</fullName>
    </recommendedName>
</protein>
<reference evidence="8 9" key="1">
    <citation type="submission" date="2015-01" db="EMBL/GenBank/DDBJ databases">
        <title>Genome of allotetraploid Gossypium barbadense reveals genomic plasticity and fiber elongation in cotton evolution.</title>
        <authorList>
            <person name="Chen X."/>
            <person name="Liu X."/>
            <person name="Zhao B."/>
            <person name="Zheng H."/>
            <person name="Hu Y."/>
            <person name="Lu G."/>
            <person name="Yang C."/>
            <person name="Chen J."/>
            <person name="Shan C."/>
            <person name="Zhang L."/>
            <person name="Zhou Y."/>
            <person name="Wang L."/>
            <person name="Guo W."/>
            <person name="Bai Y."/>
            <person name="Ruan J."/>
            <person name="Shangguan X."/>
            <person name="Mao Y."/>
            <person name="Jiang J."/>
            <person name="Zhu Y."/>
            <person name="Lei J."/>
            <person name="Kang H."/>
            <person name="Chen S."/>
            <person name="He X."/>
            <person name="Wang R."/>
            <person name="Wang Y."/>
            <person name="Chen J."/>
            <person name="Wang L."/>
            <person name="Yu S."/>
            <person name="Wang B."/>
            <person name="Wei J."/>
            <person name="Song S."/>
            <person name="Lu X."/>
            <person name="Gao Z."/>
            <person name="Gu W."/>
            <person name="Deng X."/>
            <person name="Ma D."/>
            <person name="Wang S."/>
            <person name="Liang W."/>
            <person name="Fang L."/>
            <person name="Cai C."/>
            <person name="Zhu X."/>
            <person name="Zhou B."/>
            <person name="Zhang Y."/>
            <person name="Chen Z."/>
            <person name="Xu S."/>
            <person name="Zhu R."/>
            <person name="Wang S."/>
            <person name="Zhang T."/>
            <person name="Zhao G."/>
        </authorList>
    </citation>
    <scope>NUCLEOTIDE SEQUENCE [LARGE SCALE GENOMIC DNA]</scope>
    <source>
        <strain evidence="9">cv. Xinhai21</strain>
        <tissue evidence="8">Leaf</tissue>
    </source>
</reference>
<keyword evidence="5" id="KW-0472">Membrane</keyword>
<comment type="subcellular location">
    <subcellularLocation>
        <location evidence="1">Membrane</location>
        <topology evidence="1">Single-pass membrane protein</topology>
    </subcellularLocation>
</comment>
<dbReference type="Pfam" id="PF13947">
    <property type="entry name" value="GUB_WAK_bind"/>
    <property type="match status" value="1"/>
</dbReference>
<organism evidence="8 9">
    <name type="scientific">Gossypium barbadense</name>
    <name type="common">Sea Island cotton</name>
    <name type="synonym">Hibiscus barbadensis</name>
    <dbReference type="NCBI Taxonomy" id="3634"/>
    <lineage>
        <taxon>Eukaryota</taxon>
        <taxon>Viridiplantae</taxon>
        <taxon>Streptophyta</taxon>
        <taxon>Embryophyta</taxon>
        <taxon>Tracheophyta</taxon>
        <taxon>Spermatophyta</taxon>
        <taxon>Magnoliopsida</taxon>
        <taxon>eudicotyledons</taxon>
        <taxon>Gunneridae</taxon>
        <taxon>Pentapetalae</taxon>
        <taxon>rosids</taxon>
        <taxon>malvids</taxon>
        <taxon>Malvales</taxon>
        <taxon>Malvaceae</taxon>
        <taxon>Malvoideae</taxon>
        <taxon>Gossypium</taxon>
    </lineage>
</organism>
<name>A0A2P5YSE1_GOSBA</name>
<keyword evidence="3 6" id="KW-0732">Signal</keyword>
<accession>A0A2P5YSE1</accession>
<dbReference type="OrthoDB" id="970809at2759"/>
<evidence type="ECO:0000256" key="2">
    <source>
        <dbReference type="ARBA" id="ARBA00022692"/>
    </source>
</evidence>
<evidence type="ECO:0000256" key="1">
    <source>
        <dbReference type="ARBA" id="ARBA00004167"/>
    </source>
</evidence>
<evidence type="ECO:0000313" key="8">
    <source>
        <dbReference type="EMBL" id="PPS18483.1"/>
    </source>
</evidence>
<dbReference type="EMBL" id="KZ662829">
    <property type="protein sequence ID" value="PPS18483.1"/>
    <property type="molecule type" value="Genomic_DNA"/>
</dbReference>
<evidence type="ECO:0000256" key="5">
    <source>
        <dbReference type="ARBA" id="ARBA00023136"/>
    </source>
</evidence>
<dbReference type="Proteomes" id="UP000239757">
    <property type="component" value="Unassembled WGS sequence"/>
</dbReference>
<feature type="chain" id="PRO_5015195425" description="Wall-associated receptor kinase galacturonan-binding domain-containing protein" evidence="6">
    <location>
        <begin position="23"/>
        <end position="108"/>
    </location>
</feature>
<evidence type="ECO:0000256" key="3">
    <source>
        <dbReference type="ARBA" id="ARBA00022729"/>
    </source>
</evidence>
<keyword evidence="2" id="KW-0812">Transmembrane</keyword>
<proteinExistence type="predicted"/>
<sequence>MATLALVRILQLILFSWLLSIGANVAFQSTRPGCSDKCGNLSIPYPFGMSLECYLNRHFLITCNQSSSPHQPQLMHGHLEVTDITLEGQVEVFVGYLMKERLKQKKKE</sequence>
<evidence type="ECO:0000256" key="6">
    <source>
        <dbReference type="SAM" id="SignalP"/>
    </source>
</evidence>
<gene>
    <name evidence="8" type="ORF">GOBAR_AA02093</name>
</gene>
<feature type="domain" description="Wall-associated receptor kinase galacturonan-binding" evidence="7">
    <location>
        <begin position="34"/>
        <end position="89"/>
    </location>
</feature>
<dbReference type="GO" id="GO:0030247">
    <property type="term" value="F:polysaccharide binding"/>
    <property type="evidence" value="ECO:0007669"/>
    <property type="project" value="InterPro"/>
</dbReference>
<evidence type="ECO:0000259" key="7">
    <source>
        <dbReference type="Pfam" id="PF13947"/>
    </source>
</evidence>
<evidence type="ECO:0000313" key="9">
    <source>
        <dbReference type="Proteomes" id="UP000239757"/>
    </source>
</evidence>
<feature type="signal peptide" evidence="6">
    <location>
        <begin position="1"/>
        <end position="22"/>
    </location>
</feature>
<dbReference type="GO" id="GO:0016020">
    <property type="term" value="C:membrane"/>
    <property type="evidence" value="ECO:0007669"/>
    <property type="project" value="UniProtKB-SubCell"/>
</dbReference>